<keyword evidence="3" id="KW-1185">Reference proteome</keyword>
<dbReference type="Proteomes" id="UP000247591">
    <property type="component" value="Unassembled WGS sequence"/>
</dbReference>
<feature type="signal peptide" evidence="1">
    <location>
        <begin position="1"/>
        <end position="26"/>
    </location>
</feature>
<evidence type="ECO:0000313" key="3">
    <source>
        <dbReference type="Proteomes" id="UP000247591"/>
    </source>
</evidence>
<dbReference type="RefSeq" id="WP_110472302.1">
    <property type="nucleotide sequence ID" value="NZ_QJSP01000020.1"/>
</dbReference>
<proteinExistence type="predicted"/>
<keyword evidence="1" id="KW-0732">Signal</keyword>
<comment type="caution">
    <text evidence="2">The sequence shown here is derived from an EMBL/GenBank/DDBJ whole genome shotgun (WGS) entry which is preliminary data.</text>
</comment>
<evidence type="ECO:0000313" key="2">
    <source>
        <dbReference type="EMBL" id="PYE12772.1"/>
    </source>
</evidence>
<feature type="chain" id="PRO_5016282344" description="Ig-like domain-containing protein" evidence="1">
    <location>
        <begin position="27"/>
        <end position="187"/>
    </location>
</feature>
<reference evidence="2 3" key="1">
    <citation type="submission" date="2018-06" db="EMBL/GenBank/DDBJ databases">
        <title>Genomic Encyclopedia of Type Strains, Phase IV (KMG-IV): sequencing the most valuable type-strain genomes for metagenomic binning, comparative biology and taxonomic classification.</title>
        <authorList>
            <person name="Goeker M."/>
        </authorList>
    </citation>
    <scope>NUCLEOTIDE SEQUENCE [LARGE SCALE GENOMIC DNA]</scope>
    <source>
        <strain evidence="2 3">DSM 45521</strain>
    </source>
</reference>
<gene>
    <name evidence="2" type="ORF">DFR67_12051</name>
</gene>
<evidence type="ECO:0008006" key="4">
    <source>
        <dbReference type="Google" id="ProtNLM"/>
    </source>
</evidence>
<organism evidence="2 3">
    <name type="scientific">Williamsia limnetica</name>
    <dbReference type="NCBI Taxonomy" id="882452"/>
    <lineage>
        <taxon>Bacteria</taxon>
        <taxon>Bacillati</taxon>
        <taxon>Actinomycetota</taxon>
        <taxon>Actinomycetes</taxon>
        <taxon>Mycobacteriales</taxon>
        <taxon>Nocardiaceae</taxon>
        <taxon>Williamsia</taxon>
    </lineage>
</organism>
<evidence type="ECO:0000256" key="1">
    <source>
        <dbReference type="SAM" id="SignalP"/>
    </source>
</evidence>
<dbReference type="AlphaFoldDB" id="A0A318RHB5"/>
<sequence length="187" mass="19503">MRKLIGVMAALAATAGLLTTGSPASAAPGPDYTQVPDLSGYTAVDPDPYFSLDYNDNGRTFFVTPGGRVCAIGSGYAYVGCNGRPGGAPRDAVGVAISGGQEGPYWVPRDTTYSTAPEGWFEPPLLGVGQSITVAGSTCAVSPVSVTCVGGPRAFTVAQSWFKFVYPAGDKYHDNNINPRYLPPDQR</sequence>
<dbReference type="OrthoDB" id="4380409at2"/>
<name>A0A318RHB5_WILLI</name>
<protein>
    <recommendedName>
        <fullName evidence="4">Ig-like domain-containing protein</fullName>
    </recommendedName>
</protein>
<accession>A0A318RHB5</accession>
<dbReference type="EMBL" id="QJSP01000020">
    <property type="protein sequence ID" value="PYE12772.1"/>
    <property type="molecule type" value="Genomic_DNA"/>
</dbReference>